<keyword evidence="4" id="KW-1185">Reference proteome</keyword>
<dbReference type="Pfam" id="PF22725">
    <property type="entry name" value="GFO_IDH_MocA_C3"/>
    <property type="match status" value="1"/>
</dbReference>
<dbReference type="Pfam" id="PF01408">
    <property type="entry name" value="GFO_IDH_MocA"/>
    <property type="match status" value="1"/>
</dbReference>
<protein>
    <submittedName>
        <fullName evidence="3">Gfo/Idh/MocA family oxidoreductase</fullName>
    </submittedName>
</protein>
<dbReference type="InterPro" id="IPR055170">
    <property type="entry name" value="GFO_IDH_MocA-like_dom"/>
</dbReference>
<dbReference type="SUPFAM" id="SSF51735">
    <property type="entry name" value="NAD(P)-binding Rossmann-fold domains"/>
    <property type="match status" value="1"/>
</dbReference>
<evidence type="ECO:0000313" key="4">
    <source>
        <dbReference type="Proteomes" id="UP000292855"/>
    </source>
</evidence>
<dbReference type="InterPro" id="IPR000683">
    <property type="entry name" value="Gfo/Idh/MocA-like_OxRdtase_N"/>
</dbReference>
<comment type="caution">
    <text evidence="3">The sequence shown here is derived from an EMBL/GenBank/DDBJ whole genome shotgun (WGS) entry which is preliminary data.</text>
</comment>
<gene>
    <name evidence="3" type="ORF">EWE74_00810</name>
</gene>
<reference evidence="3 4" key="1">
    <citation type="submission" date="2019-02" db="EMBL/GenBank/DDBJ databases">
        <authorList>
            <person name="Li Y."/>
        </authorList>
    </citation>
    <scope>NUCLEOTIDE SEQUENCE [LARGE SCALE GENOMIC DNA]</scope>
    <source>
        <strain evidence="3 4">30C10-4-7</strain>
    </source>
</reference>
<dbReference type="RefSeq" id="WP_130139645.1">
    <property type="nucleotide sequence ID" value="NZ_SGIT01000001.1"/>
</dbReference>
<dbReference type="InterPro" id="IPR051450">
    <property type="entry name" value="Gfo/Idh/MocA_Oxidoreductases"/>
</dbReference>
<dbReference type="GO" id="GO:0000166">
    <property type="term" value="F:nucleotide binding"/>
    <property type="evidence" value="ECO:0007669"/>
    <property type="project" value="InterPro"/>
</dbReference>
<evidence type="ECO:0000259" key="2">
    <source>
        <dbReference type="Pfam" id="PF22725"/>
    </source>
</evidence>
<dbReference type="AlphaFoldDB" id="A0A4Q6XY01"/>
<dbReference type="PANTHER" id="PTHR43377">
    <property type="entry name" value="BILIVERDIN REDUCTASE A"/>
    <property type="match status" value="1"/>
</dbReference>
<proteinExistence type="predicted"/>
<name>A0A4Q6XY01_9SPHI</name>
<dbReference type="SUPFAM" id="SSF55347">
    <property type="entry name" value="Glyceraldehyde-3-phosphate dehydrogenase-like, C-terminal domain"/>
    <property type="match status" value="1"/>
</dbReference>
<accession>A0A4Q6XY01</accession>
<feature type="domain" description="GFO/IDH/MocA-like oxidoreductase" evidence="2">
    <location>
        <begin position="153"/>
        <end position="280"/>
    </location>
</feature>
<organism evidence="3 4">
    <name type="scientific">Sphingobacterium corticibacterium</name>
    <dbReference type="NCBI Taxonomy" id="2484746"/>
    <lineage>
        <taxon>Bacteria</taxon>
        <taxon>Pseudomonadati</taxon>
        <taxon>Bacteroidota</taxon>
        <taxon>Sphingobacteriia</taxon>
        <taxon>Sphingobacteriales</taxon>
        <taxon>Sphingobacteriaceae</taxon>
        <taxon>Sphingobacterium</taxon>
    </lineage>
</organism>
<dbReference type="Gene3D" id="3.30.360.10">
    <property type="entry name" value="Dihydrodipicolinate Reductase, domain 2"/>
    <property type="match status" value="1"/>
</dbReference>
<dbReference type="Gene3D" id="3.40.50.720">
    <property type="entry name" value="NAD(P)-binding Rossmann-like Domain"/>
    <property type="match status" value="1"/>
</dbReference>
<evidence type="ECO:0000313" key="3">
    <source>
        <dbReference type="EMBL" id="RZF61416.1"/>
    </source>
</evidence>
<sequence>MKPILLNIFLILISHLVFAEVPLRLAVAGLSHGHVDWIFNRKDKKDVVVIGIYETNPELIDHYAKRYQLDKALFFTDLEEMLDELKPDAVSAFGAINEHIAVVRACAPRKIHVMVEKPLATTVADAKEIKELAERYKIHVLTNFETSWYESNQQIKEMLEKGQLGEIRKVMVNDGHQGPKEIGVSKEFLEILTDPAKNGAGALVDFGCYGANLMTWLMNGERPLSVTAAVHQNKPNIYKEVDDEATIILQYPNAQCLIQASWNWPFSRKDMEVYGTKGYAIAPDATTLQQRFSGNNKEEKKQLPVRAAPFDDPFSVLAAVVNGSLVLDKLDLYELTINCIVVEILDAAMQSAKQKRTIFLQ</sequence>
<evidence type="ECO:0000259" key="1">
    <source>
        <dbReference type="Pfam" id="PF01408"/>
    </source>
</evidence>
<dbReference type="PANTHER" id="PTHR43377:SF1">
    <property type="entry name" value="BILIVERDIN REDUCTASE A"/>
    <property type="match status" value="1"/>
</dbReference>
<feature type="domain" description="Gfo/Idh/MocA-like oxidoreductase N-terminal" evidence="1">
    <location>
        <begin position="26"/>
        <end position="141"/>
    </location>
</feature>
<dbReference type="OrthoDB" id="9815825at2"/>
<dbReference type="EMBL" id="SGIT01000001">
    <property type="protein sequence ID" value="RZF61416.1"/>
    <property type="molecule type" value="Genomic_DNA"/>
</dbReference>
<dbReference type="InterPro" id="IPR036291">
    <property type="entry name" value="NAD(P)-bd_dom_sf"/>
</dbReference>
<dbReference type="Proteomes" id="UP000292855">
    <property type="component" value="Unassembled WGS sequence"/>
</dbReference>